<keyword evidence="2" id="KW-0808">Transferase</keyword>
<dbReference type="PANTHER" id="PTHR13393:SF0">
    <property type="entry name" value="RNA N6-ADENOSINE-METHYLTRANSFERASE METTL16"/>
    <property type="match status" value="1"/>
</dbReference>
<dbReference type="GO" id="GO:0008168">
    <property type="term" value="F:methyltransferase activity"/>
    <property type="evidence" value="ECO:0007669"/>
    <property type="project" value="UniProtKB-KW"/>
</dbReference>
<sequence length="424" mass="48536">MTDNEKSKRVLNFPSLISKNPNLAQYYNQRLNVYNFGSNDAVIELTKTLFETNLSFKVKIDDSKLCPRFFNRLDYVIFIDHLLRNTLSTEAHFRKVEHEVKYVGLDIGCGQIAVYGLMCASVMKNLKCMVCTDIDDESIKTATDNISRNELNDKLIALHVDRSGNSFASLAEMLTDADTDKTAAFSMCNPPFYSSCAEMSCKNAFKRQKTNSMGEYVTGTENELVTNGGELAFIRKLVQDSKNVSNKHSVIWFTSLAGNYKTVKTLVQNDFAQDPDFNFGVHSFVSGNSRNATKRWIIYWSFRLTRPPIGVSKTNLVGSRYEFTVKCSLSIKINEDDLANLNDIKCERINADVLLVHFPGDRWSRAYRRSLKHINNAIQQNDDCWFRIENGSSHIVIYWLYGTRHKLFESFCGFLRRLIQSKEC</sequence>
<evidence type="ECO:0008006" key="5">
    <source>
        <dbReference type="Google" id="ProtNLM"/>
    </source>
</evidence>
<dbReference type="EMBL" id="CP063135">
    <property type="protein sequence ID" value="QOU20452.1"/>
    <property type="molecule type" value="Genomic_DNA"/>
</dbReference>
<proteinExistence type="predicted"/>
<dbReference type="Pfam" id="PF05971">
    <property type="entry name" value="Methyltransf_10"/>
    <property type="match status" value="1"/>
</dbReference>
<reference evidence="3" key="2">
    <citation type="journal article" name="BMC Genomics">
        <title>New genome assemblies reveal patterns of domestication and adaptation across Brettanomyces (Dekkera) species.</title>
        <authorList>
            <person name="Roach M.J."/>
            <person name="Borneman A.R."/>
        </authorList>
    </citation>
    <scope>NUCLEOTIDE SEQUENCE</scope>
    <source>
        <strain evidence="3">UCD 2041</strain>
    </source>
</reference>
<protein>
    <recommendedName>
        <fullName evidence="5">U6 small nuclear RNA (adenine-(43)-N(6))-methyltransferase</fullName>
    </recommendedName>
</protein>
<dbReference type="GO" id="GO:0070475">
    <property type="term" value="P:rRNA base methylation"/>
    <property type="evidence" value="ECO:0007669"/>
    <property type="project" value="TreeGrafter"/>
</dbReference>
<keyword evidence="1" id="KW-0489">Methyltransferase</keyword>
<evidence type="ECO:0000313" key="3">
    <source>
        <dbReference type="EMBL" id="QOU20452.1"/>
    </source>
</evidence>
<evidence type="ECO:0000313" key="4">
    <source>
        <dbReference type="Proteomes" id="UP000663131"/>
    </source>
</evidence>
<dbReference type="GO" id="GO:0005634">
    <property type="term" value="C:nucleus"/>
    <property type="evidence" value="ECO:0007669"/>
    <property type="project" value="TreeGrafter"/>
</dbReference>
<dbReference type="InterPro" id="IPR029063">
    <property type="entry name" value="SAM-dependent_MTases_sf"/>
</dbReference>
<dbReference type="GeneID" id="64577033"/>
<reference evidence="3" key="1">
    <citation type="submission" date="2020-10" db="EMBL/GenBank/DDBJ databases">
        <authorList>
            <person name="Palmer J.M."/>
        </authorList>
    </citation>
    <scope>NUCLEOTIDE SEQUENCE</scope>
    <source>
        <strain evidence="3">UCD 2041</strain>
    </source>
</reference>
<evidence type="ECO:0000256" key="1">
    <source>
        <dbReference type="ARBA" id="ARBA00022603"/>
    </source>
</evidence>
<dbReference type="SUPFAM" id="SSF53335">
    <property type="entry name" value="S-adenosyl-L-methionine-dependent methyltransferases"/>
    <property type="match status" value="1"/>
</dbReference>
<evidence type="ECO:0000256" key="2">
    <source>
        <dbReference type="ARBA" id="ARBA00022679"/>
    </source>
</evidence>
<dbReference type="KEGG" id="bbrx:BRETT_005110"/>
<accession>A0A871RBK8</accession>
<dbReference type="PANTHER" id="PTHR13393">
    <property type="entry name" value="SAM-DEPENDENT METHYLTRANSFERASE"/>
    <property type="match status" value="1"/>
</dbReference>
<dbReference type="InterPro" id="IPR010286">
    <property type="entry name" value="METTL16/RlmF"/>
</dbReference>
<dbReference type="OrthoDB" id="514248at2759"/>
<organism evidence="3 4">
    <name type="scientific">Dekkera bruxellensis</name>
    <name type="common">Brettanomyces custersii</name>
    <dbReference type="NCBI Taxonomy" id="5007"/>
    <lineage>
        <taxon>Eukaryota</taxon>
        <taxon>Fungi</taxon>
        <taxon>Dikarya</taxon>
        <taxon>Ascomycota</taxon>
        <taxon>Saccharomycotina</taxon>
        <taxon>Pichiomycetes</taxon>
        <taxon>Pichiales</taxon>
        <taxon>Pichiaceae</taxon>
        <taxon>Brettanomyces</taxon>
    </lineage>
</organism>
<dbReference type="AlphaFoldDB" id="A0A871RBK8"/>
<dbReference type="Gene3D" id="3.40.50.150">
    <property type="entry name" value="Vaccinia Virus protein VP39"/>
    <property type="match status" value="1"/>
</dbReference>
<dbReference type="RefSeq" id="XP_041136945.1">
    <property type="nucleotide sequence ID" value="XM_041283593.1"/>
</dbReference>
<dbReference type="Proteomes" id="UP000663131">
    <property type="component" value="Chromosome 7"/>
</dbReference>
<gene>
    <name evidence="3" type="ORF">BRETT_005110</name>
</gene>
<name>A0A871RBK8_DEKBR</name>